<feature type="repeat" description="ANK" evidence="3">
    <location>
        <begin position="444"/>
        <end position="476"/>
    </location>
</feature>
<keyword evidence="5" id="KW-1185">Reference proteome</keyword>
<evidence type="ECO:0000256" key="1">
    <source>
        <dbReference type="ARBA" id="ARBA00022737"/>
    </source>
</evidence>
<evidence type="ECO:0000313" key="6">
    <source>
        <dbReference type="WBParaSite" id="maker-unitig_45815-snap-gene-0.1-mRNA-1"/>
    </source>
</evidence>
<dbReference type="Pfam" id="PF00023">
    <property type="entry name" value="Ank"/>
    <property type="match status" value="2"/>
</dbReference>
<feature type="repeat" description="ANK" evidence="3">
    <location>
        <begin position="268"/>
        <end position="300"/>
    </location>
</feature>
<dbReference type="PROSITE" id="PS50297">
    <property type="entry name" value="ANK_REP_REGION"/>
    <property type="match status" value="4"/>
</dbReference>
<dbReference type="Pfam" id="PF12796">
    <property type="entry name" value="Ank_2"/>
    <property type="match status" value="2"/>
</dbReference>
<feature type="region of interest" description="Disordered" evidence="4">
    <location>
        <begin position="569"/>
        <end position="598"/>
    </location>
</feature>
<dbReference type="SUPFAM" id="SSF48403">
    <property type="entry name" value="Ankyrin repeat"/>
    <property type="match status" value="1"/>
</dbReference>
<evidence type="ECO:0000256" key="4">
    <source>
        <dbReference type="SAM" id="MobiDB-lite"/>
    </source>
</evidence>
<evidence type="ECO:0000256" key="2">
    <source>
        <dbReference type="ARBA" id="ARBA00023043"/>
    </source>
</evidence>
<protein>
    <submittedName>
        <fullName evidence="6">ANK_REP_REGION domain-containing protein</fullName>
    </submittedName>
</protein>
<dbReference type="PROSITE" id="PS50088">
    <property type="entry name" value="ANK_REPEAT"/>
    <property type="match status" value="4"/>
</dbReference>
<feature type="repeat" description="ANK" evidence="3">
    <location>
        <begin position="301"/>
        <end position="333"/>
    </location>
</feature>
<dbReference type="SMART" id="SM00248">
    <property type="entry name" value="ANK"/>
    <property type="match status" value="7"/>
</dbReference>
<keyword evidence="2 3" id="KW-0040">ANK repeat</keyword>
<feature type="compositionally biased region" description="Polar residues" evidence="4">
    <location>
        <begin position="166"/>
        <end position="186"/>
    </location>
</feature>
<dbReference type="InterPro" id="IPR036770">
    <property type="entry name" value="Ankyrin_rpt-contain_sf"/>
</dbReference>
<dbReference type="InterPro" id="IPR002110">
    <property type="entry name" value="Ankyrin_rpt"/>
</dbReference>
<dbReference type="PANTHER" id="PTHR24198:SF165">
    <property type="entry name" value="ANKYRIN REPEAT-CONTAINING PROTEIN-RELATED"/>
    <property type="match status" value="1"/>
</dbReference>
<feature type="region of interest" description="Disordered" evidence="4">
    <location>
        <begin position="646"/>
        <end position="692"/>
    </location>
</feature>
<dbReference type="Proteomes" id="UP000095280">
    <property type="component" value="Unplaced"/>
</dbReference>
<feature type="region of interest" description="Disordered" evidence="4">
    <location>
        <begin position="736"/>
        <end position="762"/>
    </location>
</feature>
<feature type="repeat" description="ANK" evidence="3">
    <location>
        <begin position="235"/>
        <end position="267"/>
    </location>
</feature>
<sequence>SSFVFNVANSGYSLNLHQGLLRQASCLVAGPGWEWLAEMLGVDGVHPGKVVHIGQQHRGLHHLAHHLLSLRLNIWPGHLHGGRVEANLTRHVQSLAELHCLAVWPNCSGSRYFQKTAAYIHQFLLKLDFTPECAEVRDTLNLALLYMQKYYRSMRRRVETRGRETPSLQSGASSARGLQSPMTPFSDSPDKFQWRWPEVDSRRFGNVAATQDSGMQSGRAAVRDDPRSIDEPDCFGRSPLMHAAQHNQFAVAEWLLRSGANVNACAHDRSTALHVAISRGHADLAELLVKYEASPDERDVLGRAPMHWSVTSTSTECLKLLLRHRADPRVRDADQATPAMWACRLDRVDHFALLSARLAAASAVGSEDDRDALGRTYVHWAVRRQEPLECLKNLLTAQSVLVTDNSGKNALMVAAEQGSLAACKLILEACKDSIVEAIDQRDQDQRTAAHLATLGGHGEVLNYLLDSGANLELRDSDNATLWDYAKQRHLNYCKLIIASHFRQRYRDNDATAAAGGSAFDLNSMSEQLRGSMPMEISPRPPTTPPPPPTIRRRLRSLEATTEAAATATAAAASSRRSSRENWADASGGFDRKESEDDGVEMAVASAEIPDPLLGLIGATSSAGSLNGAAVSDDPPAMILAHDEADPASDSVLLPPPPQFQADSSPGLKGESVEVASPADATTADPTEEPQPVNVLPSLAARYRRSFSRWAWRPAVAFLASSLRKLRLATAIPLRHQRTLPLKQRKRRRQSAGRTRPRSSSSRTAFLAEFRRLRRLRHLGRLLLVDCSSRSAPALNCLTAPTRVPLGWDTSDRWTSRSPLRDLDISKLRLSWRPLPHLTTSPPQGKGIFFPVPGKPRPTWVAGPVAGRGSEL</sequence>
<organism evidence="5 6">
    <name type="scientific">Macrostomum lignano</name>
    <dbReference type="NCBI Taxonomy" id="282301"/>
    <lineage>
        <taxon>Eukaryota</taxon>
        <taxon>Metazoa</taxon>
        <taxon>Spiralia</taxon>
        <taxon>Lophotrochozoa</taxon>
        <taxon>Platyhelminthes</taxon>
        <taxon>Rhabditophora</taxon>
        <taxon>Macrostomorpha</taxon>
        <taxon>Macrostomida</taxon>
        <taxon>Macrostomidae</taxon>
        <taxon>Macrostomum</taxon>
    </lineage>
</organism>
<feature type="region of interest" description="Disordered" evidence="4">
    <location>
        <begin position="531"/>
        <end position="551"/>
    </location>
</feature>
<dbReference type="PANTHER" id="PTHR24198">
    <property type="entry name" value="ANKYRIN REPEAT AND PROTEIN KINASE DOMAIN-CONTAINING PROTEIN"/>
    <property type="match status" value="1"/>
</dbReference>
<proteinExistence type="predicted"/>
<accession>A0A1I8FRI6</accession>
<reference evidence="6" key="1">
    <citation type="submission" date="2016-11" db="UniProtKB">
        <authorList>
            <consortium name="WormBaseParasite"/>
        </authorList>
    </citation>
    <scope>IDENTIFICATION</scope>
</reference>
<evidence type="ECO:0000256" key="3">
    <source>
        <dbReference type="PROSITE-ProRule" id="PRU00023"/>
    </source>
</evidence>
<feature type="region of interest" description="Disordered" evidence="4">
    <location>
        <begin position="209"/>
        <end position="228"/>
    </location>
</feature>
<name>A0A1I8FRI6_9PLAT</name>
<evidence type="ECO:0000313" key="5">
    <source>
        <dbReference type="Proteomes" id="UP000095280"/>
    </source>
</evidence>
<keyword evidence="1" id="KW-0677">Repeat</keyword>
<feature type="compositionally biased region" description="Basic residues" evidence="4">
    <location>
        <begin position="736"/>
        <end position="756"/>
    </location>
</feature>
<dbReference type="WBParaSite" id="maker-unitig_45815-snap-gene-0.1-mRNA-1">
    <property type="protein sequence ID" value="maker-unitig_45815-snap-gene-0.1-mRNA-1"/>
    <property type="gene ID" value="maker-unitig_45815-snap-gene-0.1"/>
</dbReference>
<dbReference type="Gene3D" id="1.25.40.20">
    <property type="entry name" value="Ankyrin repeat-containing domain"/>
    <property type="match status" value="2"/>
</dbReference>
<dbReference type="AlphaFoldDB" id="A0A1I8FRI6"/>
<feature type="compositionally biased region" description="Pro residues" evidence="4">
    <location>
        <begin position="538"/>
        <end position="549"/>
    </location>
</feature>
<feature type="region of interest" description="Disordered" evidence="4">
    <location>
        <begin position="158"/>
        <end position="189"/>
    </location>
</feature>